<name>A0A2K1JD69_PHYPA</name>
<dbReference type="EnsemblPlants" id="Pp3c15_14110V3.1">
    <property type="protein sequence ID" value="Pp3c15_14110V3.1"/>
    <property type="gene ID" value="Pp3c15_14110"/>
</dbReference>
<dbReference type="InterPro" id="IPR021262">
    <property type="entry name" value="DUF2839"/>
</dbReference>
<keyword evidence="5" id="KW-1185">Reference proteome</keyword>
<reference evidence="3 5" key="2">
    <citation type="journal article" date="2018" name="Plant J.">
        <title>The Physcomitrella patens chromosome-scale assembly reveals moss genome structure and evolution.</title>
        <authorList>
            <person name="Lang D."/>
            <person name="Ullrich K.K."/>
            <person name="Murat F."/>
            <person name="Fuchs J."/>
            <person name="Jenkins J."/>
            <person name="Haas F.B."/>
            <person name="Piednoel M."/>
            <person name="Gundlach H."/>
            <person name="Van Bel M."/>
            <person name="Meyberg R."/>
            <person name="Vives C."/>
            <person name="Morata J."/>
            <person name="Symeonidi A."/>
            <person name="Hiss M."/>
            <person name="Muchero W."/>
            <person name="Kamisugi Y."/>
            <person name="Saleh O."/>
            <person name="Blanc G."/>
            <person name="Decker E.L."/>
            <person name="van Gessel N."/>
            <person name="Grimwood J."/>
            <person name="Hayes R.D."/>
            <person name="Graham S.W."/>
            <person name="Gunter L.E."/>
            <person name="McDaniel S.F."/>
            <person name="Hoernstein S.N.W."/>
            <person name="Larsson A."/>
            <person name="Li F.W."/>
            <person name="Perroud P.F."/>
            <person name="Phillips J."/>
            <person name="Ranjan P."/>
            <person name="Rokshar D.S."/>
            <person name="Rothfels C.J."/>
            <person name="Schneider L."/>
            <person name="Shu S."/>
            <person name="Stevenson D.W."/>
            <person name="Thummler F."/>
            <person name="Tillich M."/>
            <person name="Villarreal Aguilar J.C."/>
            <person name="Widiez T."/>
            <person name="Wong G.K."/>
            <person name="Wymore A."/>
            <person name="Zhang Y."/>
            <person name="Zimmer A.D."/>
            <person name="Quatrano R.S."/>
            <person name="Mayer K.F.X."/>
            <person name="Goodstein D."/>
            <person name="Casacuberta J.M."/>
            <person name="Vandepoele K."/>
            <person name="Reski R."/>
            <person name="Cuming A.C."/>
            <person name="Tuskan G.A."/>
            <person name="Maumus F."/>
            <person name="Salse J."/>
            <person name="Schmutz J."/>
            <person name="Rensing S.A."/>
        </authorList>
    </citation>
    <scope>NUCLEOTIDE SEQUENCE [LARGE SCALE GENOMIC DNA]</scope>
    <source>
        <strain evidence="4 5">cv. Gransden 2004</strain>
    </source>
</reference>
<keyword evidence="2" id="KW-0472">Membrane</keyword>
<dbReference type="PANTHER" id="PTHR36347:SF1">
    <property type="entry name" value="EXPRESSED PROTEIN"/>
    <property type="match status" value="1"/>
</dbReference>
<evidence type="ECO:0000313" key="5">
    <source>
        <dbReference type="Proteomes" id="UP000006727"/>
    </source>
</evidence>
<dbReference type="PaxDb" id="3218-PP1S104_158V6.1"/>
<evidence type="ECO:0000313" key="3">
    <source>
        <dbReference type="EMBL" id="PNR39448.1"/>
    </source>
</evidence>
<dbReference type="Proteomes" id="UP000006727">
    <property type="component" value="Chromosome 15"/>
</dbReference>
<evidence type="ECO:0000313" key="4">
    <source>
        <dbReference type="EnsemblPlants" id="Pp3c15_14110V3.1"/>
    </source>
</evidence>
<keyword evidence="2" id="KW-1133">Transmembrane helix</keyword>
<reference evidence="3 5" key="1">
    <citation type="journal article" date="2008" name="Science">
        <title>The Physcomitrella genome reveals evolutionary insights into the conquest of land by plants.</title>
        <authorList>
            <person name="Rensing S."/>
            <person name="Lang D."/>
            <person name="Zimmer A."/>
            <person name="Terry A."/>
            <person name="Salamov A."/>
            <person name="Shapiro H."/>
            <person name="Nishiyama T."/>
            <person name="Perroud P.-F."/>
            <person name="Lindquist E."/>
            <person name="Kamisugi Y."/>
            <person name="Tanahashi T."/>
            <person name="Sakakibara K."/>
            <person name="Fujita T."/>
            <person name="Oishi K."/>
            <person name="Shin-I T."/>
            <person name="Kuroki Y."/>
            <person name="Toyoda A."/>
            <person name="Suzuki Y."/>
            <person name="Hashimoto A."/>
            <person name="Yamaguchi K."/>
            <person name="Sugano A."/>
            <person name="Kohara Y."/>
            <person name="Fujiyama A."/>
            <person name="Anterola A."/>
            <person name="Aoki S."/>
            <person name="Ashton N."/>
            <person name="Barbazuk W.B."/>
            <person name="Barker E."/>
            <person name="Bennetzen J."/>
            <person name="Bezanilla M."/>
            <person name="Blankenship R."/>
            <person name="Cho S.H."/>
            <person name="Dutcher S."/>
            <person name="Estelle M."/>
            <person name="Fawcett J.A."/>
            <person name="Gundlach H."/>
            <person name="Hanada K."/>
            <person name="Heyl A."/>
            <person name="Hicks K.A."/>
            <person name="Hugh J."/>
            <person name="Lohr M."/>
            <person name="Mayer K."/>
            <person name="Melkozernov A."/>
            <person name="Murata T."/>
            <person name="Nelson D."/>
            <person name="Pils B."/>
            <person name="Prigge M."/>
            <person name="Reiss B."/>
            <person name="Renner T."/>
            <person name="Rombauts S."/>
            <person name="Rushton P."/>
            <person name="Sanderfoot A."/>
            <person name="Schween G."/>
            <person name="Shiu S.-H."/>
            <person name="Stueber K."/>
            <person name="Theodoulou F.L."/>
            <person name="Tu H."/>
            <person name="Van de Peer Y."/>
            <person name="Verrier P.J."/>
            <person name="Waters E."/>
            <person name="Wood A."/>
            <person name="Yang L."/>
            <person name="Cove D."/>
            <person name="Cuming A."/>
            <person name="Hasebe M."/>
            <person name="Lucas S."/>
            <person name="Mishler D.B."/>
            <person name="Reski R."/>
            <person name="Grigoriev I."/>
            <person name="Quatrano R.S."/>
            <person name="Boore J.L."/>
        </authorList>
    </citation>
    <scope>NUCLEOTIDE SEQUENCE [LARGE SCALE GENOMIC DNA]</scope>
    <source>
        <strain evidence="4 5">cv. Gransden 2004</strain>
    </source>
</reference>
<feature type="compositionally biased region" description="Polar residues" evidence="1">
    <location>
        <begin position="25"/>
        <end position="35"/>
    </location>
</feature>
<feature type="region of interest" description="Disordered" evidence="1">
    <location>
        <begin position="25"/>
        <end position="55"/>
    </location>
</feature>
<dbReference type="Gramene" id="Pp3c15_14110V3.2">
    <property type="protein sequence ID" value="Pp3c15_14110V3.2"/>
    <property type="gene ID" value="Pp3c15_14110"/>
</dbReference>
<feature type="transmembrane region" description="Helical" evidence="2">
    <location>
        <begin position="141"/>
        <end position="160"/>
    </location>
</feature>
<dbReference type="AlphaFoldDB" id="A0A2K1JD69"/>
<evidence type="ECO:0000256" key="1">
    <source>
        <dbReference type="SAM" id="MobiDB-lite"/>
    </source>
</evidence>
<dbReference type="EMBL" id="ABEU02000015">
    <property type="protein sequence ID" value="PNR39448.1"/>
    <property type="molecule type" value="Genomic_DNA"/>
</dbReference>
<organism evidence="3">
    <name type="scientific">Physcomitrium patens</name>
    <name type="common">Spreading-leaved earth moss</name>
    <name type="synonym">Physcomitrella patens</name>
    <dbReference type="NCBI Taxonomy" id="3218"/>
    <lineage>
        <taxon>Eukaryota</taxon>
        <taxon>Viridiplantae</taxon>
        <taxon>Streptophyta</taxon>
        <taxon>Embryophyta</taxon>
        <taxon>Bryophyta</taxon>
        <taxon>Bryophytina</taxon>
        <taxon>Bryopsida</taxon>
        <taxon>Funariidae</taxon>
        <taxon>Funariales</taxon>
        <taxon>Funariaceae</taxon>
        <taxon>Physcomitrium</taxon>
    </lineage>
</organism>
<evidence type="ECO:0000256" key="2">
    <source>
        <dbReference type="SAM" id="Phobius"/>
    </source>
</evidence>
<gene>
    <name evidence="4" type="primary">LOC112292042</name>
    <name evidence="3" type="ORF">PHYPA_019726</name>
</gene>
<keyword evidence="2" id="KW-0812">Transmembrane</keyword>
<dbReference type="Pfam" id="PF10999">
    <property type="entry name" value="DUF2839"/>
    <property type="match status" value="1"/>
</dbReference>
<proteinExistence type="predicted"/>
<dbReference type="GeneID" id="112292042"/>
<reference evidence="4" key="3">
    <citation type="submission" date="2020-12" db="UniProtKB">
        <authorList>
            <consortium name="EnsemblPlants"/>
        </authorList>
    </citation>
    <scope>IDENTIFICATION</scope>
</reference>
<dbReference type="PANTHER" id="PTHR36347">
    <property type="entry name" value="EXPRESSED PROTEIN"/>
    <property type="match status" value="1"/>
</dbReference>
<protein>
    <submittedName>
        <fullName evidence="3 4">Uncharacterized protein</fullName>
    </submittedName>
</protein>
<dbReference type="OrthoDB" id="1925898at2759"/>
<feature type="region of interest" description="Disordered" evidence="1">
    <location>
        <begin position="85"/>
        <end position="113"/>
    </location>
</feature>
<dbReference type="RefSeq" id="XP_024395905.1">
    <property type="nucleotide sequence ID" value="XM_024540137.2"/>
</dbReference>
<dbReference type="Gramene" id="Pp3c15_14110V3.1">
    <property type="protein sequence ID" value="Pp3c15_14110V3.1"/>
    <property type="gene ID" value="Pp3c15_14110"/>
</dbReference>
<sequence length="185" mass="20192">MAMALSCSSLHLSLPPRRFCFNSPLTSREPQNGSRAVQPLGRNASRLVSRRNSHTQRGRTLLVRAADNDGSSEADARRLEELEARLGVNRKSRREGGGVQSPPPAPKPAAPAKAWDDMSLAEKAWQLYIGEEGALFWLNKAAYASIFIIIGGWIVFRFVGPALGWYELSSPLLPPEQVIAGTAGR</sequence>
<dbReference type="EnsemblPlants" id="Pp3c15_14110V3.2">
    <property type="protein sequence ID" value="Pp3c15_14110V3.2"/>
    <property type="gene ID" value="Pp3c15_14110"/>
</dbReference>
<accession>A0A2K1JD69</accession>